<feature type="region of interest" description="Disordered" evidence="1">
    <location>
        <begin position="61"/>
        <end position="151"/>
    </location>
</feature>
<name>A0A8T0J2G3_CERPU</name>
<keyword evidence="3" id="KW-1185">Reference proteome</keyword>
<feature type="compositionally biased region" description="Basic and acidic residues" evidence="1">
    <location>
        <begin position="115"/>
        <end position="127"/>
    </location>
</feature>
<gene>
    <name evidence="2" type="ORF">KC19_1G009100</name>
</gene>
<dbReference type="AlphaFoldDB" id="A0A8T0J2G3"/>
<evidence type="ECO:0000313" key="2">
    <source>
        <dbReference type="EMBL" id="KAG0589276.1"/>
    </source>
</evidence>
<reference evidence="2" key="1">
    <citation type="submission" date="2020-06" db="EMBL/GenBank/DDBJ databases">
        <title>WGS assembly of Ceratodon purpureus strain R40.</title>
        <authorList>
            <person name="Carey S.B."/>
            <person name="Jenkins J."/>
            <person name="Shu S."/>
            <person name="Lovell J.T."/>
            <person name="Sreedasyam A."/>
            <person name="Maumus F."/>
            <person name="Tiley G.P."/>
            <person name="Fernandez-Pozo N."/>
            <person name="Barry K."/>
            <person name="Chen C."/>
            <person name="Wang M."/>
            <person name="Lipzen A."/>
            <person name="Daum C."/>
            <person name="Saski C.A."/>
            <person name="Payton A.C."/>
            <person name="Mcbreen J.C."/>
            <person name="Conrad R.E."/>
            <person name="Kollar L.M."/>
            <person name="Olsson S."/>
            <person name="Huttunen S."/>
            <person name="Landis J.B."/>
            <person name="Wickett N.J."/>
            <person name="Johnson M.G."/>
            <person name="Rensing S.A."/>
            <person name="Grimwood J."/>
            <person name="Schmutz J."/>
            <person name="Mcdaniel S.F."/>
        </authorList>
    </citation>
    <scope>NUCLEOTIDE SEQUENCE</scope>
    <source>
        <strain evidence="2">R40</strain>
    </source>
</reference>
<sequence>MNLVTDAAKDVARVATGVGIVVAECTKGVRLQDLGTLAFQSLKNFSRRDTRVGDFASSEAEFQELRERQGSQRRGVAMDGNTGVSQCSEKTAERTGVVQGVVPQPEELFAPTKAAESKEARPFKSPEADADVEPLSQKVALPSVDAHLPTK</sequence>
<protein>
    <submittedName>
        <fullName evidence="2">Uncharacterized protein</fullName>
    </submittedName>
</protein>
<comment type="caution">
    <text evidence="2">The sequence shown here is derived from an EMBL/GenBank/DDBJ whole genome shotgun (WGS) entry which is preliminary data.</text>
</comment>
<evidence type="ECO:0000313" key="3">
    <source>
        <dbReference type="Proteomes" id="UP000822688"/>
    </source>
</evidence>
<evidence type="ECO:0000256" key="1">
    <source>
        <dbReference type="SAM" id="MobiDB-lite"/>
    </source>
</evidence>
<dbReference type="EMBL" id="CM026421">
    <property type="protein sequence ID" value="KAG0589276.1"/>
    <property type="molecule type" value="Genomic_DNA"/>
</dbReference>
<accession>A0A8T0J2G3</accession>
<organism evidence="2 3">
    <name type="scientific">Ceratodon purpureus</name>
    <name type="common">Fire moss</name>
    <name type="synonym">Dicranum purpureum</name>
    <dbReference type="NCBI Taxonomy" id="3225"/>
    <lineage>
        <taxon>Eukaryota</taxon>
        <taxon>Viridiplantae</taxon>
        <taxon>Streptophyta</taxon>
        <taxon>Embryophyta</taxon>
        <taxon>Bryophyta</taxon>
        <taxon>Bryophytina</taxon>
        <taxon>Bryopsida</taxon>
        <taxon>Dicranidae</taxon>
        <taxon>Pseudoditrichales</taxon>
        <taxon>Ditrichaceae</taxon>
        <taxon>Ceratodon</taxon>
    </lineage>
</organism>
<proteinExistence type="predicted"/>
<dbReference type="Proteomes" id="UP000822688">
    <property type="component" value="Chromosome 1"/>
</dbReference>